<feature type="domain" description="AMP-dependent synthetase/ligase" evidence="1">
    <location>
        <begin position="41"/>
        <end position="414"/>
    </location>
</feature>
<dbReference type="InterPro" id="IPR045851">
    <property type="entry name" value="AMP-bd_C_sf"/>
</dbReference>
<evidence type="ECO:0000313" key="3">
    <source>
        <dbReference type="EMBL" id="GAA0385671.1"/>
    </source>
</evidence>
<reference evidence="3 4" key="1">
    <citation type="journal article" date="2019" name="Int. J. Syst. Evol. Microbiol.">
        <title>The Global Catalogue of Microorganisms (GCM) 10K type strain sequencing project: providing services to taxonomists for standard genome sequencing and annotation.</title>
        <authorList>
            <consortium name="The Broad Institute Genomics Platform"/>
            <consortium name="The Broad Institute Genome Sequencing Center for Infectious Disease"/>
            <person name="Wu L."/>
            <person name="Ma J."/>
        </authorList>
    </citation>
    <scope>NUCLEOTIDE SEQUENCE [LARGE SCALE GENOMIC DNA]</scope>
    <source>
        <strain evidence="3 4">JCM 13476</strain>
    </source>
</reference>
<evidence type="ECO:0000313" key="4">
    <source>
        <dbReference type="Proteomes" id="UP001500791"/>
    </source>
</evidence>
<dbReference type="SUPFAM" id="SSF56801">
    <property type="entry name" value="Acetyl-CoA synthetase-like"/>
    <property type="match status" value="1"/>
</dbReference>
<gene>
    <name evidence="3" type="ORF">GCM10009093_10730</name>
</gene>
<dbReference type="Proteomes" id="UP001500791">
    <property type="component" value="Unassembled WGS sequence"/>
</dbReference>
<dbReference type="Gene3D" id="3.30.300.30">
    <property type="match status" value="1"/>
</dbReference>
<dbReference type="InterPro" id="IPR020845">
    <property type="entry name" value="AMP-binding_CS"/>
</dbReference>
<dbReference type="InterPro" id="IPR000873">
    <property type="entry name" value="AMP-dep_synth/lig_dom"/>
</dbReference>
<sequence>MTQIDPVFAAVTAPGTPFELAEVDGLLQFANAAPDLNQMIEQARRHGDKTFLVDFSSNGQERRLTFEQVFAWRDQLVPLLGIGRGDRVAICMRNRAEWMVAYLAVMKAGGVAALLNSRGAPTEIVAMIEDVEPAVVLADTRRAELIRKGGYTGRMLDLTKPFPPEEIARRQSGEIENTGSAQSGDDCAILFTSGTTGRVKGAILSHRSLITGLMGSQLSGIMVMHNMAKAYGMSPEALMANLPQQASLLVYPLFHISGLGSAFLSPLLAGSKVVIMRRWSGEEAVRLIAREKVTNFAAVPTMIWDLVNGAKLLDHDVSCLKNIGSGGQALPINLLDSLREHCPDIVLGVGYGMTETSGAFAQALGEDFMRKRASAGRVLPLASVCIEGPDGRILPAGESGEILVRSAMVMKGYWNRPEETQKAMTADGWLRTGDVGYIDEEGYVFIVDRTKDMVISGGENIYCAEVERVLSEFEGVTECAAFGIPDERLGELLVAVVGGDVHNADRIIDWVAERLARYKAPGHVIVSDGPLPRNHVGKIDKMALRAAWPQLAAAKMKSGDKIHGYA</sequence>
<dbReference type="PROSITE" id="PS00455">
    <property type="entry name" value="AMP_BINDING"/>
    <property type="match status" value="1"/>
</dbReference>
<proteinExistence type="predicted"/>
<name>A0ABN0Y7C1_9CAUL</name>
<dbReference type="RefSeq" id="WP_167174126.1">
    <property type="nucleotide sequence ID" value="NZ_BAAAEJ010000003.1"/>
</dbReference>
<dbReference type="PANTHER" id="PTHR43201:SF32">
    <property type="entry name" value="2-SUCCINYLBENZOATE--COA LIGASE, CHLOROPLASTIC_PEROXISOMAL"/>
    <property type="match status" value="1"/>
</dbReference>
<dbReference type="InterPro" id="IPR025110">
    <property type="entry name" value="AMP-bd_C"/>
</dbReference>
<dbReference type="EMBL" id="BAAAEJ010000003">
    <property type="protein sequence ID" value="GAA0385671.1"/>
    <property type="molecule type" value="Genomic_DNA"/>
</dbReference>
<accession>A0ABN0Y7C1</accession>
<feature type="domain" description="AMP-binding enzyme C-terminal" evidence="2">
    <location>
        <begin position="465"/>
        <end position="538"/>
    </location>
</feature>
<protein>
    <submittedName>
        <fullName evidence="3">Class I adenylate-forming enzyme family protein</fullName>
    </submittedName>
</protein>
<dbReference type="Gene3D" id="3.40.50.12780">
    <property type="entry name" value="N-terminal domain of ligase-like"/>
    <property type="match status" value="1"/>
</dbReference>
<evidence type="ECO:0000259" key="1">
    <source>
        <dbReference type="Pfam" id="PF00501"/>
    </source>
</evidence>
<dbReference type="Pfam" id="PF00501">
    <property type="entry name" value="AMP-binding"/>
    <property type="match status" value="1"/>
</dbReference>
<comment type="caution">
    <text evidence="3">The sequence shown here is derived from an EMBL/GenBank/DDBJ whole genome shotgun (WGS) entry which is preliminary data.</text>
</comment>
<dbReference type="InterPro" id="IPR042099">
    <property type="entry name" value="ANL_N_sf"/>
</dbReference>
<dbReference type="Pfam" id="PF13193">
    <property type="entry name" value="AMP-binding_C"/>
    <property type="match status" value="1"/>
</dbReference>
<dbReference type="PANTHER" id="PTHR43201">
    <property type="entry name" value="ACYL-COA SYNTHETASE"/>
    <property type="match status" value="1"/>
</dbReference>
<organism evidence="3 4">
    <name type="scientific">Brevundimonas terrae</name>
    <dbReference type="NCBI Taxonomy" id="363631"/>
    <lineage>
        <taxon>Bacteria</taxon>
        <taxon>Pseudomonadati</taxon>
        <taxon>Pseudomonadota</taxon>
        <taxon>Alphaproteobacteria</taxon>
        <taxon>Caulobacterales</taxon>
        <taxon>Caulobacteraceae</taxon>
        <taxon>Brevundimonas</taxon>
    </lineage>
</organism>
<evidence type="ECO:0000259" key="2">
    <source>
        <dbReference type="Pfam" id="PF13193"/>
    </source>
</evidence>
<keyword evidence="4" id="KW-1185">Reference proteome</keyword>